<name>A0A3S2XIF4_9HYPH</name>
<dbReference type="InterPro" id="IPR029061">
    <property type="entry name" value="THDP-binding"/>
</dbReference>
<dbReference type="CDD" id="cd07033">
    <property type="entry name" value="TPP_PYR_DXS_TK_like"/>
    <property type="match status" value="1"/>
</dbReference>
<protein>
    <submittedName>
        <fullName evidence="5">Transketolase family protein</fullName>
    </submittedName>
</protein>
<dbReference type="SUPFAM" id="SSF52922">
    <property type="entry name" value="TK C-terminal domain-like"/>
    <property type="match status" value="1"/>
</dbReference>
<dbReference type="FunFam" id="3.40.50.970:FF:000129">
    <property type="entry name" value="Transketolase"/>
    <property type="match status" value="1"/>
</dbReference>
<dbReference type="OrthoDB" id="8732661at2"/>
<dbReference type="AlphaFoldDB" id="A0A3S2XIF4"/>
<evidence type="ECO:0000256" key="3">
    <source>
        <dbReference type="ARBA" id="ARBA00023052"/>
    </source>
</evidence>
<sequence length="331" mass="34947">MSLLDHPDRLREHVAAFRAARPREDVRARFGASVMALLERRPDAVAVTADLMHATGLARLLPRFADRLINVGIAEQNMTGVAAGLAACGRLPVVCGYAAFTTLRAVEQAKVDCAYNDLKVILAGLGSGLTYGVGGPTHQTYEDVAIMRAIPNMVVVAPADPVELGHALDAAADLPGAAPVYLRLGRGPEHVVTPPGAPFEIGRAIRLAEGRDVCLVAHGAMVMEALLAADLLRAEGIAAEVLNLHTVKPIDRDAILTAAGHVRAMVVVEEHSVIGGLGSAVLEVLERGHAFPVVRIGIEDRYPPTGPTPELREALGLCGPHVARVARDLLR</sequence>
<accession>A0A3S2XIF4</accession>
<evidence type="ECO:0000259" key="4">
    <source>
        <dbReference type="SMART" id="SM00861"/>
    </source>
</evidence>
<comment type="similarity">
    <text evidence="2">Belongs to the transketolase family.</text>
</comment>
<dbReference type="InterPro" id="IPR009014">
    <property type="entry name" value="Transketo_C/PFOR_II"/>
</dbReference>
<evidence type="ECO:0000313" key="6">
    <source>
        <dbReference type="Proteomes" id="UP000286997"/>
    </source>
</evidence>
<dbReference type="SMART" id="SM00861">
    <property type="entry name" value="Transket_pyr"/>
    <property type="match status" value="1"/>
</dbReference>
<dbReference type="Gene3D" id="3.40.50.970">
    <property type="match status" value="1"/>
</dbReference>
<dbReference type="PANTHER" id="PTHR43825">
    <property type="entry name" value="PYRUVATE DEHYDROGENASE E1 COMPONENT"/>
    <property type="match status" value="1"/>
</dbReference>
<dbReference type="InterPro" id="IPR005475">
    <property type="entry name" value="Transketolase-like_Pyr-bd"/>
</dbReference>
<evidence type="ECO:0000256" key="2">
    <source>
        <dbReference type="ARBA" id="ARBA00007131"/>
    </source>
</evidence>
<proteinExistence type="inferred from homology"/>
<keyword evidence="3" id="KW-0786">Thiamine pyrophosphate</keyword>
<comment type="caution">
    <text evidence="5">The sequence shown here is derived from an EMBL/GenBank/DDBJ whole genome shotgun (WGS) entry which is preliminary data.</text>
</comment>
<evidence type="ECO:0000313" key="5">
    <source>
        <dbReference type="EMBL" id="RVU15611.1"/>
    </source>
</evidence>
<dbReference type="EMBL" id="SACP01000020">
    <property type="protein sequence ID" value="RVU15611.1"/>
    <property type="molecule type" value="Genomic_DNA"/>
</dbReference>
<feature type="domain" description="Transketolase-like pyrimidine-binding" evidence="4">
    <location>
        <begin position="24"/>
        <end position="191"/>
    </location>
</feature>
<evidence type="ECO:0000256" key="1">
    <source>
        <dbReference type="ARBA" id="ARBA00001964"/>
    </source>
</evidence>
<organism evidence="5 6">
    <name type="scientific">Methylobacterium oryzihabitans</name>
    <dbReference type="NCBI Taxonomy" id="2499852"/>
    <lineage>
        <taxon>Bacteria</taxon>
        <taxon>Pseudomonadati</taxon>
        <taxon>Pseudomonadota</taxon>
        <taxon>Alphaproteobacteria</taxon>
        <taxon>Hyphomicrobiales</taxon>
        <taxon>Methylobacteriaceae</taxon>
        <taxon>Methylobacterium</taxon>
    </lineage>
</organism>
<comment type="cofactor">
    <cofactor evidence="1">
        <name>thiamine diphosphate</name>
        <dbReference type="ChEBI" id="CHEBI:58937"/>
    </cofactor>
</comment>
<dbReference type="PANTHER" id="PTHR43825:SF1">
    <property type="entry name" value="TRANSKETOLASE-LIKE PYRIMIDINE-BINDING DOMAIN-CONTAINING PROTEIN"/>
    <property type="match status" value="1"/>
</dbReference>
<dbReference type="InterPro" id="IPR033248">
    <property type="entry name" value="Transketolase_C"/>
</dbReference>
<dbReference type="Gene3D" id="3.40.50.920">
    <property type="match status" value="1"/>
</dbReference>
<reference evidence="5 6" key="1">
    <citation type="submission" date="2019-01" db="EMBL/GenBank/DDBJ databases">
        <authorList>
            <person name="Chen W.-M."/>
        </authorList>
    </citation>
    <scope>NUCLEOTIDE SEQUENCE [LARGE SCALE GENOMIC DNA]</scope>
    <source>
        <strain evidence="5 6">TER-1</strain>
    </source>
</reference>
<keyword evidence="6" id="KW-1185">Reference proteome</keyword>
<dbReference type="Pfam" id="PF02780">
    <property type="entry name" value="Transketolase_C"/>
    <property type="match status" value="1"/>
</dbReference>
<dbReference type="Pfam" id="PF02779">
    <property type="entry name" value="Transket_pyr"/>
    <property type="match status" value="1"/>
</dbReference>
<dbReference type="SUPFAM" id="SSF52518">
    <property type="entry name" value="Thiamin diphosphate-binding fold (THDP-binding)"/>
    <property type="match status" value="1"/>
</dbReference>
<dbReference type="Proteomes" id="UP000286997">
    <property type="component" value="Unassembled WGS sequence"/>
</dbReference>
<gene>
    <name evidence="5" type="ORF">EOE48_19040</name>
</gene>
<dbReference type="RefSeq" id="WP_127732058.1">
    <property type="nucleotide sequence ID" value="NZ_SACP01000020.1"/>
</dbReference>
<dbReference type="InterPro" id="IPR051157">
    <property type="entry name" value="PDH/Transketolase"/>
</dbReference>